<dbReference type="PANTHER" id="PTHR42865">
    <property type="entry name" value="PROTON/GLUTAMATE-ASPARTATE SYMPORTER"/>
    <property type="match status" value="1"/>
</dbReference>
<evidence type="ECO:0000256" key="8">
    <source>
        <dbReference type="ARBA" id="ARBA00023136"/>
    </source>
</evidence>
<gene>
    <name evidence="9" type="primary">sstT</name>
    <name evidence="10" type="ORF">C7437_10395</name>
</gene>
<organism evidence="10 11">
    <name type="scientific">Psychrobacillus insolitus</name>
    <dbReference type="NCBI Taxonomy" id="1461"/>
    <lineage>
        <taxon>Bacteria</taxon>
        <taxon>Bacillati</taxon>
        <taxon>Bacillota</taxon>
        <taxon>Bacilli</taxon>
        <taxon>Bacillales</taxon>
        <taxon>Bacillaceae</taxon>
        <taxon>Psychrobacillus</taxon>
    </lineage>
</organism>
<evidence type="ECO:0000256" key="9">
    <source>
        <dbReference type="HAMAP-Rule" id="MF_01582"/>
    </source>
</evidence>
<comment type="caution">
    <text evidence="10">The sequence shown here is derived from an EMBL/GenBank/DDBJ whole genome shotgun (WGS) entry which is preliminary data.</text>
</comment>
<dbReference type="InterPro" id="IPR036458">
    <property type="entry name" value="Na:dicarbo_symporter_sf"/>
</dbReference>
<keyword evidence="7 9" id="KW-1133">Transmembrane helix</keyword>
<evidence type="ECO:0000313" key="11">
    <source>
        <dbReference type="Proteomes" id="UP000248646"/>
    </source>
</evidence>
<dbReference type="PANTHER" id="PTHR42865:SF8">
    <property type="entry name" value="SERINE_THREONINE TRANSPORTER SSTT"/>
    <property type="match status" value="1"/>
</dbReference>
<dbReference type="Pfam" id="PF00375">
    <property type="entry name" value="SDF"/>
    <property type="match status" value="1"/>
</dbReference>
<proteinExistence type="inferred from homology"/>
<feature type="transmembrane region" description="Helical" evidence="9">
    <location>
        <begin position="137"/>
        <end position="157"/>
    </location>
</feature>
<keyword evidence="8 9" id="KW-0472">Membrane</keyword>
<keyword evidence="5 9" id="KW-0769">Symport</keyword>
<dbReference type="SUPFAM" id="SSF118215">
    <property type="entry name" value="Proton glutamate symport protein"/>
    <property type="match status" value="1"/>
</dbReference>
<evidence type="ECO:0000313" key="10">
    <source>
        <dbReference type="EMBL" id="PZX04846.1"/>
    </source>
</evidence>
<keyword evidence="6 9" id="KW-0029">Amino-acid transport</keyword>
<dbReference type="OrthoDB" id="9768885at2"/>
<feature type="transmembrane region" description="Helical" evidence="9">
    <location>
        <begin position="344"/>
        <end position="373"/>
    </location>
</feature>
<dbReference type="GO" id="GO:0032329">
    <property type="term" value="P:serine transport"/>
    <property type="evidence" value="ECO:0007669"/>
    <property type="project" value="InterPro"/>
</dbReference>
<dbReference type="HAMAP" id="MF_01582">
    <property type="entry name" value="Ser_Thr_transp_SstT"/>
    <property type="match status" value="1"/>
</dbReference>
<evidence type="ECO:0000256" key="6">
    <source>
        <dbReference type="ARBA" id="ARBA00022970"/>
    </source>
</evidence>
<dbReference type="AlphaFoldDB" id="A0A2W7N1Y2"/>
<sequence>MKDLFVKFNQVSLVKRIVLGIILGLILALVVPNATWISIFGSLFVGALKAVAPVLVLVLVMSAIAGHKKGKKTNMKSILVLYAIGTFLAGAVAVVASYIFPVTLTLTTGAEDLSPPEGVGEVIETLLFNVVANPIDALVNANYLGILMWAVVLGIALKNANQSTKDMLGSFSDAITKVVQWVINLAPLGIMGLVFTAFATSGFSALLVYGKLILILVGCMLFIALIVNPLIVFIYTRKNPYPLVFMVLRESGITVFFTRSSAANIPVNMKLCEKLGLDEDTYAVSIPLGATINMAGAAITIAVLTLATVNTLGIEVDFVTSLILVVVAAVSAAGASGVSGGSLLLIPLACSLFGIPNEIAMQVVGVGFIIGVIQDSCETALNSSSDVLFTATAEYARERKEGKEVSMNSWKLR</sequence>
<evidence type="ECO:0000256" key="7">
    <source>
        <dbReference type="ARBA" id="ARBA00022989"/>
    </source>
</evidence>
<feature type="transmembrane region" description="Helical" evidence="9">
    <location>
        <begin position="78"/>
        <end position="100"/>
    </location>
</feature>
<evidence type="ECO:0000256" key="3">
    <source>
        <dbReference type="ARBA" id="ARBA00022475"/>
    </source>
</evidence>
<evidence type="ECO:0000256" key="5">
    <source>
        <dbReference type="ARBA" id="ARBA00022847"/>
    </source>
</evidence>
<evidence type="ECO:0000256" key="4">
    <source>
        <dbReference type="ARBA" id="ARBA00022692"/>
    </source>
</evidence>
<dbReference type="RefSeq" id="WP_111439503.1">
    <property type="nucleotide sequence ID" value="NZ_QKZI01000003.1"/>
</dbReference>
<dbReference type="FunFam" id="1.10.3860.10:FF:000003">
    <property type="entry name" value="Serine/threonine transporter sstT"/>
    <property type="match status" value="1"/>
</dbReference>
<dbReference type="InterPro" id="IPR001991">
    <property type="entry name" value="Na-dicarboxylate_symporter"/>
</dbReference>
<comment type="catalytic activity">
    <reaction evidence="9">
        <text>L-threonine(in) + Na(+)(in) = L-threonine(out) + Na(+)(out)</text>
        <dbReference type="Rhea" id="RHEA:69999"/>
        <dbReference type="ChEBI" id="CHEBI:29101"/>
        <dbReference type="ChEBI" id="CHEBI:57926"/>
    </reaction>
</comment>
<dbReference type="EMBL" id="QKZI01000003">
    <property type="protein sequence ID" value="PZX04846.1"/>
    <property type="molecule type" value="Genomic_DNA"/>
</dbReference>
<feature type="transmembrane region" description="Helical" evidence="9">
    <location>
        <begin position="12"/>
        <end position="31"/>
    </location>
</feature>
<dbReference type="InterPro" id="IPR023025">
    <property type="entry name" value="Ser_Thr_transp_SstT"/>
</dbReference>
<protein>
    <recommendedName>
        <fullName evidence="9">Serine/threonine transporter SstT</fullName>
    </recommendedName>
    <alternativeName>
        <fullName evidence="9">Na(+)/serine-threonine symporter</fullName>
    </alternativeName>
</protein>
<keyword evidence="3 9" id="KW-1003">Cell membrane</keyword>
<comment type="subcellular location">
    <subcellularLocation>
        <location evidence="9">Cell membrane</location>
        <topology evidence="9">Multi-pass membrane protein</topology>
    </subcellularLocation>
    <subcellularLocation>
        <location evidence="1">Membrane</location>
        <topology evidence="1">Multi-pass membrane protein</topology>
    </subcellularLocation>
</comment>
<comment type="catalytic activity">
    <reaction evidence="9">
        <text>L-serine(in) + Na(+)(in) = L-serine(out) + Na(+)(out)</text>
        <dbReference type="Rhea" id="RHEA:29575"/>
        <dbReference type="ChEBI" id="CHEBI:29101"/>
        <dbReference type="ChEBI" id="CHEBI:33384"/>
    </reaction>
</comment>
<dbReference type="GO" id="GO:0005886">
    <property type="term" value="C:plasma membrane"/>
    <property type="evidence" value="ECO:0007669"/>
    <property type="project" value="UniProtKB-SubCell"/>
</dbReference>
<dbReference type="GO" id="GO:0005295">
    <property type="term" value="F:neutral L-amino acid:sodium symporter activity"/>
    <property type="evidence" value="ECO:0007669"/>
    <property type="project" value="TreeGrafter"/>
</dbReference>
<keyword evidence="11" id="KW-1185">Reference proteome</keyword>
<feature type="transmembrane region" description="Helical" evidence="9">
    <location>
        <begin position="318"/>
        <end position="338"/>
    </location>
</feature>
<keyword evidence="2 9" id="KW-0813">Transport</keyword>
<dbReference type="NCBIfam" id="NF010151">
    <property type="entry name" value="PRK13628.1"/>
    <property type="match status" value="1"/>
</dbReference>
<comment type="function">
    <text evidence="9">Involved in the import of serine and threonine into the cell, with the concomitant import of sodium (symport system).</text>
</comment>
<evidence type="ECO:0000256" key="1">
    <source>
        <dbReference type="ARBA" id="ARBA00004141"/>
    </source>
</evidence>
<dbReference type="Proteomes" id="UP000248646">
    <property type="component" value="Unassembled WGS sequence"/>
</dbReference>
<reference evidence="10 11" key="1">
    <citation type="submission" date="2018-06" db="EMBL/GenBank/DDBJ databases">
        <title>Genomic Encyclopedia of Type Strains, Phase IV (KMG-IV): sequencing the most valuable type-strain genomes for metagenomic binning, comparative biology and taxonomic classification.</title>
        <authorList>
            <person name="Goeker M."/>
        </authorList>
    </citation>
    <scope>NUCLEOTIDE SEQUENCE [LARGE SCALE GENOMIC DNA]</scope>
    <source>
        <strain evidence="10 11">DSM 5</strain>
    </source>
</reference>
<feature type="transmembrane region" description="Helical" evidence="9">
    <location>
        <begin position="282"/>
        <end position="306"/>
    </location>
</feature>
<feature type="transmembrane region" description="Helical" evidence="9">
    <location>
        <begin position="178"/>
        <end position="200"/>
    </location>
</feature>
<dbReference type="GO" id="GO:0015826">
    <property type="term" value="P:threonine transport"/>
    <property type="evidence" value="ECO:0007669"/>
    <property type="project" value="InterPro"/>
</dbReference>
<feature type="transmembrane region" description="Helical" evidence="9">
    <location>
        <begin position="37"/>
        <end position="66"/>
    </location>
</feature>
<comment type="similarity">
    <text evidence="9">Belongs to the dicarboxylate/amino acid:cation symporter (DAACS) (TC 2.A.23) family.</text>
</comment>
<dbReference type="PRINTS" id="PR00173">
    <property type="entry name" value="EDTRNSPORT"/>
</dbReference>
<name>A0A2W7N1Y2_9BACI</name>
<evidence type="ECO:0000256" key="2">
    <source>
        <dbReference type="ARBA" id="ARBA00022448"/>
    </source>
</evidence>
<feature type="transmembrane region" description="Helical" evidence="9">
    <location>
        <begin position="212"/>
        <end position="236"/>
    </location>
</feature>
<accession>A0A2W7N1Y2</accession>
<dbReference type="Gene3D" id="1.10.3860.10">
    <property type="entry name" value="Sodium:dicarboxylate symporter"/>
    <property type="match status" value="1"/>
</dbReference>
<keyword evidence="4 9" id="KW-0812">Transmembrane</keyword>